<dbReference type="EC" id="6.3.5.1" evidence="7 8"/>
<keyword evidence="5 7" id="KW-0067">ATP-binding</keyword>
<dbReference type="STRING" id="1810504.PG2T_10135"/>
<dbReference type="NCBIfam" id="TIGR00552">
    <property type="entry name" value="nadE"/>
    <property type="match status" value="1"/>
</dbReference>
<proteinExistence type="inferred from homology"/>
<name>A0A1B1YUS6_9GAMM</name>
<dbReference type="PIRSF" id="PIRSF006630">
    <property type="entry name" value="NADS_GAT"/>
    <property type="match status" value="1"/>
</dbReference>
<dbReference type="UniPathway" id="UPA00253">
    <property type="reaction ID" value="UER00334"/>
</dbReference>
<evidence type="ECO:0000313" key="13">
    <source>
        <dbReference type="Proteomes" id="UP000092952"/>
    </source>
</evidence>
<dbReference type="HAMAP" id="MF_02090">
    <property type="entry name" value="NadE_glutamine_dep"/>
    <property type="match status" value="1"/>
</dbReference>
<organism evidence="12 13">
    <name type="scientific">Immundisolibacter cernigliae</name>
    <dbReference type="NCBI Taxonomy" id="1810504"/>
    <lineage>
        <taxon>Bacteria</taxon>
        <taxon>Pseudomonadati</taxon>
        <taxon>Pseudomonadota</taxon>
        <taxon>Gammaproteobacteria</taxon>
        <taxon>Immundisolibacterales</taxon>
        <taxon>Immundisolibacteraceae</taxon>
        <taxon>Immundisolibacter</taxon>
    </lineage>
</organism>
<evidence type="ECO:0000256" key="2">
    <source>
        <dbReference type="ARBA" id="ARBA00007145"/>
    </source>
</evidence>
<dbReference type="GO" id="GO:0009435">
    <property type="term" value="P:NAD+ biosynthetic process"/>
    <property type="evidence" value="ECO:0007669"/>
    <property type="project" value="UniProtKB-UniRule"/>
</dbReference>
<dbReference type="InterPro" id="IPR014445">
    <property type="entry name" value="Gln-dep_NAD_synthase"/>
</dbReference>
<comment type="pathway">
    <text evidence="1 7 8">Cofactor biosynthesis; NAD(+) biosynthesis; NAD(+) from deamido-NAD(+) (L-Gln route): step 1/1.</text>
</comment>
<dbReference type="InParanoid" id="A0A1B1YUS6"/>
<dbReference type="GO" id="GO:0005524">
    <property type="term" value="F:ATP binding"/>
    <property type="evidence" value="ECO:0007669"/>
    <property type="project" value="UniProtKB-UniRule"/>
</dbReference>
<dbReference type="KEGG" id="gbi:PG2T_10135"/>
<comment type="caution">
    <text evidence="7">Lacks conserved residue(s) required for the propagation of feature annotation.</text>
</comment>
<dbReference type="CDD" id="cd07570">
    <property type="entry name" value="GAT_Gln-NAD-synth"/>
    <property type="match status" value="1"/>
</dbReference>
<dbReference type="CDD" id="cd00553">
    <property type="entry name" value="NAD_synthase"/>
    <property type="match status" value="1"/>
</dbReference>
<dbReference type="Pfam" id="PF02540">
    <property type="entry name" value="NAD_synthase"/>
    <property type="match status" value="1"/>
</dbReference>
<dbReference type="FunFam" id="3.40.50.620:FF:000106">
    <property type="entry name" value="Glutamine-dependent NAD(+) synthetase"/>
    <property type="match status" value="1"/>
</dbReference>
<evidence type="ECO:0000256" key="3">
    <source>
        <dbReference type="ARBA" id="ARBA00022598"/>
    </source>
</evidence>
<evidence type="ECO:0000313" key="12">
    <source>
        <dbReference type="EMBL" id="ANX04502.1"/>
    </source>
</evidence>
<evidence type="ECO:0000256" key="1">
    <source>
        <dbReference type="ARBA" id="ARBA00005188"/>
    </source>
</evidence>
<dbReference type="Gene3D" id="3.60.110.10">
    <property type="entry name" value="Carbon-nitrogen hydrolase"/>
    <property type="match status" value="1"/>
</dbReference>
<dbReference type="GO" id="GO:0004359">
    <property type="term" value="F:glutaminase activity"/>
    <property type="evidence" value="ECO:0007669"/>
    <property type="project" value="InterPro"/>
</dbReference>
<evidence type="ECO:0000256" key="8">
    <source>
        <dbReference type="PIRNR" id="PIRNR006630"/>
    </source>
</evidence>
<feature type="binding site" evidence="7">
    <location>
        <begin position="289"/>
        <end position="296"/>
    </location>
    <ligand>
        <name>ATP</name>
        <dbReference type="ChEBI" id="CHEBI:30616"/>
    </ligand>
</feature>
<feature type="active site" description="Nucleophile; for glutaminase activity" evidence="7">
    <location>
        <position position="149"/>
    </location>
</feature>
<dbReference type="PANTHER" id="PTHR23090">
    <property type="entry name" value="NH 3 /GLUTAMINE-DEPENDENT NAD + SYNTHETASE"/>
    <property type="match status" value="1"/>
</dbReference>
<comment type="catalytic activity">
    <reaction evidence="7 8">
        <text>deamido-NAD(+) + L-glutamine + ATP + H2O = L-glutamate + AMP + diphosphate + NAD(+) + H(+)</text>
        <dbReference type="Rhea" id="RHEA:24384"/>
        <dbReference type="ChEBI" id="CHEBI:15377"/>
        <dbReference type="ChEBI" id="CHEBI:15378"/>
        <dbReference type="ChEBI" id="CHEBI:29985"/>
        <dbReference type="ChEBI" id="CHEBI:30616"/>
        <dbReference type="ChEBI" id="CHEBI:33019"/>
        <dbReference type="ChEBI" id="CHEBI:57540"/>
        <dbReference type="ChEBI" id="CHEBI:58359"/>
        <dbReference type="ChEBI" id="CHEBI:58437"/>
        <dbReference type="ChEBI" id="CHEBI:456215"/>
        <dbReference type="EC" id="6.3.5.1"/>
    </reaction>
</comment>
<feature type="binding site" evidence="7">
    <location>
        <position position="175"/>
    </location>
    <ligand>
        <name>L-glutamine</name>
        <dbReference type="ChEBI" id="CHEBI:58359"/>
    </ligand>
</feature>
<dbReference type="NCBIfam" id="NF010588">
    <property type="entry name" value="PRK13981.1"/>
    <property type="match status" value="1"/>
</dbReference>
<dbReference type="AlphaFoldDB" id="A0A1B1YUS6"/>
<protein>
    <recommendedName>
        <fullName evidence="7 8">Glutamine-dependent NAD(+) synthetase</fullName>
        <ecNumber evidence="7 8">6.3.5.1</ecNumber>
    </recommendedName>
    <alternativeName>
        <fullName evidence="7 8">NAD(+) synthase [glutamine-hydrolyzing]</fullName>
    </alternativeName>
</protein>
<evidence type="ECO:0000256" key="10">
    <source>
        <dbReference type="RuleBase" id="RU003811"/>
    </source>
</evidence>
<feature type="binding site" evidence="7">
    <location>
        <position position="181"/>
    </location>
    <ligand>
        <name>L-glutamine</name>
        <dbReference type="ChEBI" id="CHEBI:58359"/>
    </ligand>
</feature>
<dbReference type="PANTHER" id="PTHR23090:SF9">
    <property type="entry name" value="GLUTAMINE-DEPENDENT NAD(+) SYNTHETASE"/>
    <property type="match status" value="1"/>
</dbReference>
<keyword evidence="4 7" id="KW-0547">Nucleotide-binding</keyword>
<feature type="binding site" evidence="7">
    <location>
        <position position="119"/>
    </location>
    <ligand>
        <name>L-glutamine</name>
        <dbReference type="ChEBI" id="CHEBI:58359"/>
    </ligand>
</feature>
<feature type="domain" description="CN hydrolase" evidence="11">
    <location>
        <begin position="5"/>
        <end position="245"/>
    </location>
</feature>
<dbReference type="SUPFAM" id="SSF52402">
    <property type="entry name" value="Adenine nucleotide alpha hydrolases-like"/>
    <property type="match status" value="1"/>
</dbReference>
<feature type="binding site" evidence="7">
    <location>
        <position position="372"/>
    </location>
    <ligand>
        <name>deamido-NAD(+)</name>
        <dbReference type="ChEBI" id="CHEBI:58437"/>
        <note>ligand shared between two neighboring subunits</note>
    </ligand>
</feature>
<dbReference type="GO" id="GO:0005737">
    <property type="term" value="C:cytoplasm"/>
    <property type="evidence" value="ECO:0007669"/>
    <property type="project" value="InterPro"/>
</dbReference>
<accession>A0A1B1YUS6</accession>
<reference evidence="13" key="1">
    <citation type="submission" date="2016-03" db="EMBL/GenBank/DDBJ databases">
        <title>Complete genome sequence of Solimmundus cernigliae, representing a novel lineage of polycyclic aromatic hydrocarbon degraders within the Gammaproteobacteria.</title>
        <authorList>
            <person name="Singleton D.R."/>
            <person name="Dickey A.N."/>
            <person name="Scholl E.H."/>
            <person name="Wright F.A."/>
            <person name="Aitken M.D."/>
        </authorList>
    </citation>
    <scope>NUCLEOTIDE SEQUENCE [LARGE SCALE GENOMIC DNA]</scope>
    <source>
        <strain evidence="13">TR3.2</strain>
    </source>
</reference>
<evidence type="ECO:0000259" key="11">
    <source>
        <dbReference type="PROSITE" id="PS50263"/>
    </source>
</evidence>
<dbReference type="InterPro" id="IPR003694">
    <property type="entry name" value="NAD_synthase"/>
</dbReference>
<feature type="binding site" evidence="7">
    <location>
        <position position="512"/>
    </location>
    <ligand>
        <name>deamido-NAD(+)</name>
        <dbReference type="ChEBI" id="CHEBI:58437"/>
        <note>ligand shared between two neighboring subunits</note>
    </ligand>
</feature>
<sequence length="545" mass="59153">MPRELTLALAQMNCLVGDITGNVDKIIELSATARREHGADLVVFPELALTGYPPEDLLMRPEFIERCEAGLERIRRAVGGIAVLVGFPHLSKGELYNAAAVLRDGETLALYHKHLLPNYSVFDEKRYFRSGSRPAVFELAGVQVGLTVCEDIWGPAPMAQSVRAGAQLIVNINASPFHVDKQAEREAVIRERVSASPVPVVYVNMVGGQDELVFDGGSLVMDAQGRISQRAPAFEEGLYLARFRHGRNGLEPVPGEVAQIDSVASVYQALVTGVRDYIGKNRFAGAIVGLSGGVDSALTVAVAADALGAERVHAVMMPSPYTADMSLEDARAEAEALGVRYSVIPIADMAASVEKALAEEFAGKPRDTTEENIQARVRGVLLMALSNKSGKLVLTTGNKTEMAVGYATLYGDMAGGFAVIKDVPKLLVYTLSRYRNGLSQVIPERVLTRAPSAELRPDQTDQDSLPPYEVLDAILELYVEQDRSAEDIARATGASLKTIREVIGMVTRNEYKRRQAAPGVRISQRAFGRDRRYPITSGFKEPRGD</sequence>
<feature type="active site" description="Proton acceptor; for glutaminase activity" evidence="7">
    <location>
        <position position="46"/>
    </location>
</feature>
<evidence type="ECO:0000256" key="5">
    <source>
        <dbReference type="ARBA" id="ARBA00022840"/>
    </source>
</evidence>
<comment type="similarity">
    <text evidence="2 7 8">In the C-terminal section; belongs to the NAD synthetase family.</text>
</comment>
<dbReference type="InterPro" id="IPR036526">
    <property type="entry name" value="C-N_Hydrolase_sf"/>
</dbReference>
<dbReference type="GO" id="GO:0008795">
    <property type="term" value="F:NAD+ synthase activity"/>
    <property type="evidence" value="ECO:0007669"/>
    <property type="project" value="UniProtKB-UniRule"/>
</dbReference>
<dbReference type="GO" id="GO:0003952">
    <property type="term" value="F:NAD+ synthase (glutamine-hydrolyzing) activity"/>
    <property type="evidence" value="ECO:0007669"/>
    <property type="project" value="UniProtKB-UniRule"/>
</dbReference>
<evidence type="ECO:0000256" key="7">
    <source>
        <dbReference type="HAMAP-Rule" id="MF_02090"/>
    </source>
</evidence>
<keyword evidence="3 7" id="KW-0436">Ligase</keyword>
<dbReference type="GO" id="GO:0000257">
    <property type="term" value="F:nitrilase activity"/>
    <property type="evidence" value="ECO:0007669"/>
    <property type="project" value="UniProtKB-ARBA"/>
</dbReference>
<evidence type="ECO:0000256" key="4">
    <source>
        <dbReference type="ARBA" id="ARBA00022741"/>
    </source>
</evidence>
<gene>
    <name evidence="7" type="primary">nadE</name>
    <name evidence="12" type="ORF">PG2T_10135</name>
</gene>
<evidence type="ECO:0000256" key="6">
    <source>
        <dbReference type="ARBA" id="ARBA00023027"/>
    </source>
</evidence>
<dbReference type="InterPro" id="IPR014729">
    <property type="entry name" value="Rossmann-like_a/b/a_fold"/>
</dbReference>
<dbReference type="PROSITE" id="PS50263">
    <property type="entry name" value="CN_HYDROLASE"/>
    <property type="match status" value="1"/>
</dbReference>
<feature type="binding site" evidence="7">
    <location>
        <position position="396"/>
    </location>
    <ligand>
        <name>ATP</name>
        <dbReference type="ChEBI" id="CHEBI:30616"/>
    </ligand>
</feature>
<dbReference type="EMBL" id="CP014671">
    <property type="protein sequence ID" value="ANX04502.1"/>
    <property type="molecule type" value="Genomic_DNA"/>
</dbReference>
<keyword evidence="6 7" id="KW-0520">NAD</keyword>
<dbReference type="Pfam" id="PF00795">
    <property type="entry name" value="CN_hydrolase"/>
    <property type="match status" value="1"/>
</dbReference>
<dbReference type="RefSeq" id="WP_068804824.1">
    <property type="nucleotide sequence ID" value="NZ_CP014671.1"/>
</dbReference>
<dbReference type="Gene3D" id="3.40.50.620">
    <property type="entry name" value="HUPs"/>
    <property type="match status" value="1"/>
</dbReference>
<keyword evidence="13" id="KW-1185">Reference proteome</keyword>
<dbReference type="OrthoDB" id="9760188at2"/>
<evidence type="ECO:0000256" key="9">
    <source>
        <dbReference type="PROSITE-ProRule" id="PRU10139"/>
    </source>
</evidence>
<dbReference type="PROSITE" id="PS00920">
    <property type="entry name" value="NITRIL_CHT_1"/>
    <property type="match status" value="1"/>
</dbReference>
<dbReference type="SUPFAM" id="SSF56317">
    <property type="entry name" value="Carbon-nitrogen hydrolase"/>
    <property type="match status" value="1"/>
</dbReference>
<dbReference type="InterPro" id="IPR022310">
    <property type="entry name" value="NAD/GMP_synthase"/>
</dbReference>
<comment type="similarity">
    <text evidence="10">Belongs to the NAD synthetase family.</text>
</comment>
<comment type="function">
    <text evidence="7">Catalyzes the ATP-dependent amidation of deamido-NAD to form NAD. Uses L-glutamine as a nitrogen source.</text>
</comment>
<feature type="binding site" evidence="7">
    <location>
        <position position="401"/>
    </location>
    <ligand>
        <name>deamido-NAD(+)</name>
        <dbReference type="ChEBI" id="CHEBI:58437"/>
        <note>ligand shared between two neighboring subunits</note>
    </ligand>
</feature>
<dbReference type="InterPro" id="IPR000132">
    <property type="entry name" value="Nitrilase/CN_hydratase_CS"/>
</dbReference>
<dbReference type="InterPro" id="IPR003010">
    <property type="entry name" value="C-N_Hydrolase"/>
</dbReference>
<feature type="active site" description="Proton acceptor" evidence="9">
    <location>
        <position position="46"/>
    </location>
</feature>
<feature type="active site" description="For glutaminase activity" evidence="7">
    <location>
        <position position="113"/>
    </location>
</feature>
<dbReference type="Proteomes" id="UP000092952">
    <property type="component" value="Chromosome"/>
</dbReference>